<accession>A0A165HAM4</accession>
<name>A0A165HAM4_XYLHT</name>
<dbReference type="RefSeq" id="XP_018188774.1">
    <property type="nucleotide sequence ID" value="XM_018330974.1"/>
</dbReference>
<proteinExistence type="predicted"/>
<organism evidence="2 3">
    <name type="scientific">Xylona heveae (strain CBS 132557 / TC161)</name>
    <dbReference type="NCBI Taxonomy" id="1328760"/>
    <lineage>
        <taxon>Eukaryota</taxon>
        <taxon>Fungi</taxon>
        <taxon>Dikarya</taxon>
        <taxon>Ascomycota</taxon>
        <taxon>Pezizomycotina</taxon>
        <taxon>Xylonomycetes</taxon>
        <taxon>Xylonales</taxon>
        <taxon>Xylonaceae</taxon>
        <taxon>Xylona</taxon>
    </lineage>
</organism>
<evidence type="ECO:0000313" key="2">
    <source>
        <dbReference type="EMBL" id="KZF23219.1"/>
    </source>
</evidence>
<sequence length="234" mass="26080">MVRSDDRNRSTAVHSFSRAIPDRGLYKEKGPDQPNLWAESHRFLGGKTRTDLISPSTKYSGTGTETSAKDWHWFILVLDHFSDDFYLKRSVSRQPPPKFNANANAKPKGSPRRVQVRRRLSTCLYSPNSPRHQKTPALPCVAWAPTRGPTDVRTRAARPGRPLSLACPLELGRTILVPSTIVGTTIVLWHLFTLPKTAGKKKQRKGGPRPKWRQAATCLPPTGCQRAVTGPIES</sequence>
<dbReference type="Proteomes" id="UP000076632">
    <property type="component" value="Unassembled WGS sequence"/>
</dbReference>
<reference evidence="2 3" key="1">
    <citation type="journal article" date="2016" name="Fungal Biol.">
        <title>The genome of Xylona heveae provides a window into fungal endophytism.</title>
        <authorList>
            <person name="Gazis R."/>
            <person name="Kuo A."/>
            <person name="Riley R."/>
            <person name="LaButti K."/>
            <person name="Lipzen A."/>
            <person name="Lin J."/>
            <person name="Amirebrahimi M."/>
            <person name="Hesse C.N."/>
            <person name="Spatafora J.W."/>
            <person name="Henrissat B."/>
            <person name="Hainaut M."/>
            <person name="Grigoriev I.V."/>
            <person name="Hibbett D.S."/>
        </authorList>
    </citation>
    <scope>NUCLEOTIDE SEQUENCE [LARGE SCALE GENOMIC DNA]</scope>
    <source>
        <strain evidence="2 3">TC161</strain>
    </source>
</reference>
<keyword evidence="3" id="KW-1185">Reference proteome</keyword>
<evidence type="ECO:0000256" key="1">
    <source>
        <dbReference type="SAM" id="MobiDB-lite"/>
    </source>
</evidence>
<evidence type="ECO:0000313" key="3">
    <source>
        <dbReference type="Proteomes" id="UP000076632"/>
    </source>
</evidence>
<dbReference type="EMBL" id="KV407457">
    <property type="protein sequence ID" value="KZF23219.1"/>
    <property type="molecule type" value="Genomic_DNA"/>
</dbReference>
<dbReference type="AlphaFoldDB" id="A0A165HAM4"/>
<feature type="region of interest" description="Disordered" evidence="1">
    <location>
        <begin position="92"/>
        <end position="113"/>
    </location>
</feature>
<protein>
    <submittedName>
        <fullName evidence="2">Uncharacterized protein</fullName>
    </submittedName>
</protein>
<gene>
    <name evidence="2" type="ORF">L228DRAFT_237804</name>
</gene>
<dbReference type="GeneID" id="28896111"/>
<dbReference type="InParanoid" id="A0A165HAM4"/>